<dbReference type="AlphaFoldDB" id="A0A839U259"/>
<dbReference type="Proteomes" id="UP000517523">
    <property type="component" value="Unassembled WGS sequence"/>
</dbReference>
<dbReference type="RefSeq" id="WP_183586609.1">
    <property type="nucleotide sequence ID" value="NZ_JACHXJ010000007.1"/>
</dbReference>
<proteinExistence type="predicted"/>
<comment type="caution">
    <text evidence="1">The sequence shown here is derived from an EMBL/GenBank/DDBJ whole genome shotgun (WGS) entry which is preliminary data.</text>
</comment>
<sequence>MEPLRVHLPAVVDAPGGVRVIRSFKIVKQQRIRCDQHEAGQRLAAFVVLDDTQLHIRGDLSDESLALDVEPFGLLDPGCRLLGEASLRMLDQQKLVSGKSVLLCQNDACVGIRRSDRGGEAEQIAFIMVEIVPALSAGLMLREADTGQLARRDNRLSKLLPGR</sequence>
<evidence type="ECO:0000313" key="1">
    <source>
        <dbReference type="EMBL" id="MBB3131539.1"/>
    </source>
</evidence>
<dbReference type="EMBL" id="JACHXJ010000007">
    <property type="protein sequence ID" value="MBB3131539.1"/>
    <property type="molecule type" value="Genomic_DNA"/>
</dbReference>
<gene>
    <name evidence="1" type="ORF">FHS19_006262</name>
</gene>
<accession>A0A839U259</accession>
<protein>
    <submittedName>
        <fullName evidence="1">Uncharacterized protein</fullName>
    </submittedName>
</protein>
<organism evidence="1 2">
    <name type="scientific">Paenibacillus rhizosphaerae</name>
    <dbReference type="NCBI Taxonomy" id="297318"/>
    <lineage>
        <taxon>Bacteria</taxon>
        <taxon>Bacillati</taxon>
        <taxon>Bacillota</taxon>
        <taxon>Bacilli</taxon>
        <taxon>Bacillales</taxon>
        <taxon>Paenibacillaceae</taxon>
        <taxon>Paenibacillus</taxon>
    </lineage>
</organism>
<name>A0A839U259_9BACL</name>
<evidence type="ECO:0000313" key="2">
    <source>
        <dbReference type="Proteomes" id="UP000517523"/>
    </source>
</evidence>
<reference evidence="1 2" key="1">
    <citation type="submission" date="2020-08" db="EMBL/GenBank/DDBJ databases">
        <title>Genomic Encyclopedia of Type Strains, Phase III (KMG-III): the genomes of soil and plant-associated and newly described type strains.</title>
        <authorList>
            <person name="Whitman W."/>
        </authorList>
    </citation>
    <scope>NUCLEOTIDE SEQUENCE [LARGE SCALE GENOMIC DNA]</scope>
    <source>
        <strain evidence="1 2">CECT 5831</strain>
    </source>
</reference>